<protein>
    <submittedName>
        <fullName evidence="2">Uncharacterized protein</fullName>
    </submittedName>
</protein>
<feature type="transmembrane region" description="Helical" evidence="1">
    <location>
        <begin position="45"/>
        <end position="67"/>
    </location>
</feature>
<evidence type="ECO:0000313" key="2">
    <source>
        <dbReference type="EMBL" id="SDW62704.1"/>
    </source>
</evidence>
<keyword evidence="3" id="KW-1185">Reference proteome</keyword>
<dbReference type="AlphaFoldDB" id="A0A1H2V438"/>
<keyword evidence="1" id="KW-0812">Transmembrane</keyword>
<organism evidence="2 3">
    <name type="scientific">Litoreibacter albidus</name>
    <dbReference type="NCBI Taxonomy" id="670155"/>
    <lineage>
        <taxon>Bacteria</taxon>
        <taxon>Pseudomonadati</taxon>
        <taxon>Pseudomonadota</taxon>
        <taxon>Alphaproteobacteria</taxon>
        <taxon>Rhodobacterales</taxon>
        <taxon>Roseobacteraceae</taxon>
        <taxon>Litoreibacter</taxon>
    </lineage>
</organism>
<gene>
    <name evidence="2" type="ORF">SAMN04488001_1383</name>
</gene>
<dbReference type="EMBL" id="FNOI01000002">
    <property type="protein sequence ID" value="SDW62704.1"/>
    <property type="molecule type" value="Genomic_DNA"/>
</dbReference>
<reference evidence="3" key="1">
    <citation type="submission" date="2016-10" db="EMBL/GenBank/DDBJ databases">
        <authorList>
            <person name="Varghese N."/>
            <person name="Submissions S."/>
        </authorList>
    </citation>
    <scope>NUCLEOTIDE SEQUENCE [LARGE SCALE GENOMIC DNA]</scope>
    <source>
        <strain evidence="3">DSM 26922</strain>
    </source>
</reference>
<keyword evidence="1" id="KW-0472">Membrane</keyword>
<keyword evidence="1" id="KW-1133">Transmembrane helix</keyword>
<dbReference type="Proteomes" id="UP000199441">
    <property type="component" value="Unassembled WGS sequence"/>
</dbReference>
<evidence type="ECO:0000256" key="1">
    <source>
        <dbReference type="SAM" id="Phobius"/>
    </source>
</evidence>
<proteinExistence type="predicted"/>
<evidence type="ECO:0000313" key="3">
    <source>
        <dbReference type="Proteomes" id="UP000199441"/>
    </source>
</evidence>
<sequence length="131" mass="13672">MVLIASETSAFENTFHVIMSVAMNMVPNFWSEMVGVVTGFILPEVLIEIVLAVIAALTGAGVALLAGRFATFIVKLRGLAVKAKSLGVLADILEAFGKAITALAKIGKGLHDEIEAATRAGADGIARIRHA</sequence>
<accession>A0A1H2V438</accession>
<name>A0A1H2V438_9RHOB</name>